<feature type="transmembrane region" description="Helical" evidence="1">
    <location>
        <begin position="136"/>
        <end position="159"/>
    </location>
</feature>
<feature type="transmembrane region" description="Helical" evidence="1">
    <location>
        <begin position="21"/>
        <end position="47"/>
    </location>
</feature>
<reference evidence="2 3" key="1">
    <citation type="journal article" date="2016" name="Nat. Commun.">
        <title>Thousands of microbial genomes shed light on interconnected biogeochemical processes in an aquifer system.</title>
        <authorList>
            <person name="Anantharaman K."/>
            <person name="Brown C.T."/>
            <person name="Hug L.A."/>
            <person name="Sharon I."/>
            <person name="Castelle C.J."/>
            <person name="Probst A.J."/>
            <person name="Thomas B.C."/>
            <person name="Singh A."/>
            <person name="Wilkins M.J."/>
            <person name="Karaoz U."/>
            <person name="Brodie E.L."/>
            <person name="Williams K.H."/>
            <person name="Hubbard S.S."/>
            <person name="Banfield J.F."/>
        </authorList>
    </citation>
    <scope>NUCLEOTIDE SEQUENCE [LARGE SCALE GENOMIC DNA]</scope>
</reference>
<name>A0A1F5WZH9_9BACT</name>
<sequence>MDIVSHGLWGGLAFGRKNKKSFWTAAAFGIAPDFLAFGPFFVSIFLGLRKLPDIRQEPPDPSLIPSYISHVYNATHSLIVFLIAFLIIWAIFKKPLWEMSAWGLHILMDIPTHSHVFFPTPFLWPISGLEVNGIPWSHPIILFPDIILLAALYAWFFLFKKRTRSATI</sequence>
<protein>
    <submittedName>
        <fullName evidence="2">Uncharacterized protein</fullName>
    </submittedName>
</protein>
<keyword evidence="1" id="KW-1133">Transmembrane helix</keyword>
<dbReference type="Proteomes" id="UP000178114">
    <property type="component" value="Unassembled WGS sequence"/>
</dbReference>
<keyword evidence="1" id="KW-0472">Membrane</keyword>
<dbReference type="AlphaFoldDB" id="A0A1F5WZH9"/>
<gene>
    <name evidence="2" type="ORF">A2930_03240</name>
</gene>
<feature type="transmembrane region" description="Helical" evidence="1">
    <location>
        <begin position="67"/>
        <end position="92"/>
    </location>
</feature>
<dbReference type="STRING" id="1798351.A2930_03240"/>
<organism evidence="2 3">
    <name type="scientific">Candidatus Giovannonibacteria bacterium RIFCSPLOWO2_01_FULL_45_34</name>
    <dbReference type="NCBI Taxonomy" id="1798351"/>
    <lineage>
        <taxon>Bacteria</taxon>
        <taxon>Candidatus Giovannoniibacteriota</taxon>
    </lineage>
</organism>
<accession>A0A1F5WZH9</accession>
<comment type="caution">
    <text evidence="2">The sequence shown here is derived from an EMBL/GenBank/DDBJ whole genome shotgun (WGS) entry which is preliminary data.</text>
</comment>
<evidence type="ECO:0000313" key="2">
    <source>
        <dbReference type="EMBL" id="OGF81044.1"/>
    </source>
</evidence>
<evidence type="ECO:0000256" key="1">
    <source>
        <dbReference type="SAM" id="Phobius"/>
    </source>
</evidence>
<evidence type="ECO:0000313" key="3">
    <source>
        <dbReference type="Proteomes" id="UP000178114"/>
    </source>
</evidence>
<dbReference type="EMBL" id="MFID01000019">
    <property type="protein sequence ID" value="OGF81044.1"/>
    <property type="molecule type" value="Genomic_DNA"/>
</dbReference>
<keyword evidence="1" id="KW-0812">Transmembrane</keyword>
<proteinExistence type="predicted"/>